<dbReference type="InterPro" id="IPR003812">
    <property type="entry name" value="Fido"/>
</dbReference>
<dbReference type="InterPro" id="IPR040198">
    <property type="entry name" value="Fido_containing"/>
</dbReference>
<dbReference type="AlphaFoldDB" id="A0A317CA47"/>
<dbReference type="Proteomes" id="UP000245539">
    <property type="component" value="Unassembled WGS sequence"/>
</dbReference>
<dbReference type="Pfam" id="PF02661">
    <property type="entry name" value="Fic"/>
    <property type="match status" value="1"/>
</dbReference>
<dbReference type="PANTHER" id="PTHR13504">
    <property type="entry name" value="FIDO DOMAIN-CONTAINING PROTEIN DDB_G0283145"/>
    <property type="match status" value="1"/>
</dbReference>
<feature type="binding site" evidence="2">
    <location>
        <begin position="98"/>
        <end position="99"/>
    </location>
    <ligand>
        <name>ATP</name>
        <dbReference type="ChEBI" id="CHEBI:30616"/>
    </ligand>
</feature>
<feature type="domain" description="Fido" evidence="3">
    <location>
        <begin position="1"/>
        <end position="110"/>
    </location>
</feature>
<dbReference type="Gene3D" id="1.10.3290.10">
    <property type="entry name" value="Fido-like domain"/>
    <property type="match status" value="1"/>
</dbReference>
<dbReference type="SUPFAM" id="SSF140931">
    <property type="entry name" value="Fic-like"/>
    <property type="match status" value="1"/>
</dbReference>
<evidence type="ECO:0000313" key="4">
    <source>
        <dbReference type="EMBL" id="PWQ95406.1"/>
    </source>
</evidence>
<accession>A0A317CA47</accession>
<keyword evidence="2" id="KW-0547">Nucleotide-binding</keyword>
<evidence type="ECO:0000259" key="3">
    <source>
        <dbReference type="PROSITE" id="PS51459"/>
    </source>
</evidence>
<organism evidence="4 5">
    <name type="scientific">Leucothrix pacifica</name>
    <dbReference type="NCBI Taxonomy" id="1247513"/>
    <lineage>
        <taxon>Bacteria</taxon>
        <taxon>Pseudomonadati</taxon>
        <taxon>Pseudomonadota</taxon>
        <taxon>Gammaproteobacteria</taxon>
        <taxon>Thiotrichales</taxon>
        <taxon>Thiotrichaceae</taxon>
        <taxon>Leucothrix</taxon>
    </lineage>
</organism>
<gene>
    <name evidence="4" type="ORF">DKW60_15110</name>
</gene>
<feature type="binding site" evidence="2">
    <location>
        <begin position="61"/>
        <end position="68"/>
    </location>
    <ligand>
        <name>ATP</name>
        <dbReference type="ChEBI" id="CHEBI:30616"/>
    </ligand>
</feature>
<comment type="caution">
    <text evidence="4">The sequence shown here is derived from an EMBL/GenBank/DDBJ whole genome shotgun (WGS) entry which is preliminary data.</text>
</comment>
<feature type="active site" evidence="1">
    <location>
        <position position="57"/>
    </location>
</feature>
<dbReference type="GO" id="GO:0005524">
    <property type="term" value="F:ATP binding"/>
    <property type="evidence" value="ECO:0007669"/>
    <property type="project" value="UniProtKB-KW"/>
</dbReference>
<keyword evidence="5" id="KW-1185">Reference proteome</keyword>
<evidence type="ECO:0000256" key="1">
    <source>
        <dbReference type="PIRSR" id="PIRSR640198-1"/>
    </source>
</evidence>
<evidence type="ECO:0000256" key="2">
    <source>
        <dbReference type="PIRSR" id="PIRSR640198-2"/>
    </source>
</evidence>
<dbReference type="PANTHER" id="PTHR13504:SF33">
    <property type="entry name" value="FIC FAMILY PROTEIN"/>
    <property type="match status" value="1"/>
</dbReference>
<proteinExistence type="predicted"/>
<dbReference type="OrthoDB" id="9807853at2"/>
<name>A0A317CA47_9GAMM</name>
<protein>
    <recommendedName>
        <fullName evidence="3">Fido domain-containing protein</fullName>
    </recommendedName>
</protein>
<keyword evidence="2" id="KW-0067">ATP-binding</keyword>
<dbReference type="EMBL" id="QGKM01000046">
    <property type="protein sequence ID" value="PWQ95406.1"/>
    <property type="molecule type" value="Genomic_DNA"/>
</dbReference>
<dbReference type="InterPro" id="IPR036597">
    <property type="entry name" value="Fido-like_dom_sf"/>
</dbReference>
<sequence length="110" mass="12303">MPTGPTSDMLISLFLLISSTITRKVQGDLATSYRGFLTISVWMRVLTLTHLWFVTIHPFDDGNGRIARALADHALAQDTRQPVLHSLSTAIEQNKQAYYDQLEQTPSGDE</sequence>
<reference evidence="4 5" key="1">
    <citation type="submission" date="2018-05" db="EMBL/GenBank/DDBJ databases">
        <title>Leucothrix arctica sp. nov., isolated from Arctic seawater.</title>
        <authorList>
            <person name="Choi A."/>
            <person name="Baek K."/>
        </authorList>
    </citation>
    <scope>NUCLEOTIDE SEQUENCE [LARGE SCALE GENOMIC DNA]</scope>
    <source>
        <strain evidence="4 5">JCM 18388</strain>
    </source>
</reference>
<evidence type="ECO:0000313" key="5">
    <source>
        <dbReference type="Proteomes" id="UP000245539"/>
    </source>
</evidence>
<dbReference type="PROSITE" id="PS51459">
    <property type="entry name" value="FIDO"/>
    <property type="match status" value="1"/>
</dbReference>